<keyword evidence="7" id="KW-0472">Membrane</keyword>
<keyword evidence="2 6" id="KW-0349">Heme</keyword>
<evidence type="ECO:0000256" key="3">
    <source>
        <dbReference type="ARBA" id="ARBA00022723"/>
    </source>
</evidence>
<reference evidence="9 10" key="1">
    <citation type="submission" date="2018-08" db="EMBL/GenBank/DDBJ databases">
        <title>Parvularcula sp. SM1705, isolated from surface water of the South Sea China.</title>
        <authorList>
            <person name="Sun L."/>
        </authorList>
    </citation>
    <scope>NUCLEOTIDE SEQUENCE [LARGE SCALE GENOMIC DNA]</scope>
    <source>
        <strain evidence="9 10">SM1705</strain>
    </source>
</reference>
<evidence type="ECO:0000256" key="5">
    <source>
        <dbReference type="ARBA" id="ARBA00023004"/>
    </source>
</evidence>
<dbReference type="PANTHER" id="PTHR37823">
    <property type="entry name" value="CYTOCHROME C-553-LIKE"/>
    <property type="match status" value="1"/>
</dbReference>
<dbReference type="EMBL" id="QUQO01000001">
    <property type="protein sequence ID" value="RFB05338.1"/>
    <property type="molecule type" value="Genomic_DNA"/>
</dbReference>
<feature type="transmembrane region" description="Helical" evidence="7">
    <location>
        <begin position="6"/>
        <end position="25"/>
    </location>
</feature>
<dbReference type="Gene3D" id="1.10.760.10">
    <property type="entry name" value="Cytochrome c-like domain"/>
    <property type="match status" value="1"/>
</dbReference>
<dbReference type="Pfam" id="PF00034">
    <property type="entry name" value="Cytochrom_C"/>
    <property type="match status" value="1"/>
</dbReference>
<protein>
    <submittedName>
        <fullName evidence="9">Cytochrome c</fullName>
    </submittedName>
</protein>
<evidence type="ECO:0000256" key="1">
    <source>
        <dbReference type="ARBA" id="ARBA00022448"/>
    </source>
</evidence>
<keyword evidence="7" id="KW-0812">Transmembrane</keyword>
<keyword evidence="3 6" id="KW-0479">Metal-binding</keyword>
<keyword evidence="4" id="KW-0249">Electron transport</keyword>
<evidence type="ECO:0000256" key="2">
    <source>
        <dbReference type="ARBA" id="ARBA00022617"/>
    </source>
</evidence>
<evidence type="ECO:0000313" key="9">
    <source>
        <dbReference type="EMBL" id="RFB05338.1"/>
    </source>
</evidence>
<dbReference type="InParanoid" id="A0A371RIS1"/>
<dbReference type="AlphaFoldDB" id="A0A371RIS1"/>
<organism evidence="9 10">
    <name type="scientific">Parvularcula marina</name>
    <dbReference type="NCBI Taxonomy" id="2292771"/>
    <lineage>
        <taxon>Bacteria</taxon>
        <taxon>Pseudomonadati</taxon>
        <taxon>Pseudomonadota</taxon>
        <taxon>Alphaproteobacteria</taxon>
        <taxon>Parvularculales</taxon>
        <taxon>Parvularculaceae</taxon>
        <taxon>Parvularcula</taxon>
    </lineage>
</organism>
<feature type="domain" description="Cytochrome c" evidence="8">
    <location>
        <begin position="49"/>
        <end position="145"/>
    </location>
</feature>
<gene>
    <name evidence="9" type="ORF">DX908_08760</name>
</gene>
<dbReference type="GO" id="GO:0020037">
    <property type="term" value="F:heme binding"/>
    <property type="evidence" value="ECO:0007669"/>
    <property type="project" value="InterPro"/>
</dbReference>
<dbReference type="InterPro" id="IPR036909">
    <property type="entry name" value="Cyt_c-like_dom_sf"/>
</dbReference>
<keyword evidence="10" id="KW-1185">Reference proteome</keyword>
<evidence type="ECO:0000313" key="10">
    <source>
        <dbReference type="Proteomes" id="UP000264589"/>
    </source>
</evidence>
<evidence type="ECO:0000256" key="7">
    <source>
        <dbReference type="SAM" id="Phobius"/>
    </source>
</evidence>
<dbReference type="InterPro" id="IPR009056">
    <property type="entry name" value="Cyt_c-like_dom"/>
</dbReference>
<dbReference type="InterPro" id="IPR051811">
    <property type="entry name" value="Cytochrome_c550/c551-like"/>
</dbReference>
<dbReference type="Proteomes" id="UP000264589">
    <property type="component" value="Unassembled WGS sequence"/>
</dbReference>
<dbReference type="RefSeq" id="WP_116391970.1">
    <property type="nucleotide sequence ID" value="NZ_QUQO01000001.1"/>
</dbReference>
<accession>A0A371RIS1</accession>
<dbReference type="OrthoDB" id="9773456at2"/>
<dbReference type="GO" id="GO:0046872">
    <property type="term" value="F:metal ion binding"/>
    <property type="evidence" value="ECO:0007669"/>
    <property type="project" value="UniProtKB-KW"/>
</dbReference>
<dbReference type="GO" id="GO:0009055">
    <property type="term" value="F:electron transfer activity"/>
    <property type="evidence" value="ECO:0007669"/>
    <property type="project" value="InterPro"/>
</dbReference>
<keyword evidence="5 6" id="KW-0408">Iron</keyword>
<proteinExistence type="predicted"/>
<comment type="caution">
    <text evidence="9">The sequence shown here is derived from an EMBL/GenBank/DDBJ whole genome shotgun (WGS) entry which is preliminary data.</text>
</comment>
<evidence type="ECO:0000256" key="6">
    <source>
        <dbReference type="PROSITE-ProRule" id="PRU00433"/>
    </source>
</evidence>
<evidence type="ECO:0000256" key="4">
    <source>
        <dbReference type="ARBA" id="ARBA00022982"/>
    </source>
</evidence>
<keyword evidence="1" id="KW-0813">Transport</keyword>
<name>A0A371RIS1_9PROT</name>
<dbReference type="PROSITE" id="PS51007">
    <property type="entry name" value="CYTC"/>
    <property type="match status" value="1"/>
</dbReference>
<sequence length="291" mass="32432">MIRIILMIFGGFAAAAALLVLSVYWRSEARLRDYETPPPFATEIPTDAASLEKGKHIARTRGCFGCHGQQLEGRDFSDMWDWAKRPVAPNLAKVVQENDASALEAAIRHGIGTDGRAMYSMPSYNWLHLTDDDLAALIGYLRTVPVSDKKLPKGQLGWSLRWRLIYEDDPTATDLAALVPPLRYSDADDPVLRHGEYLAMTMCNECHGFDLRGDQVFGNSPDLAMVAGYELEDFTKLMRECEPAGGPRDIGLMGLVCGDRFYALTDTEVSDLHTFLSTLYLEPVPENVGWR</sequence>
<evidence type="ECO:0000259" key="8">
    <source>
        <dbReference type="PROSITE" id="PS51007"/>
    </source>
</evidence>
<dbReference type="SUPFAM" id="SSF46626">
    <property type="entry name" value="Cytochrome c"/>
    <property type="match status" value="2"/>
</dbReference>
<keyword evidence="7" id="KW-1133">Transmembrane helix</keyword>